<feature type="transmembrane region" description="Helical" evidence="1">
    <location>
        <begin position="16"/>
        <end position="35"/>
    </location>
</feature>
<keyword evidence="1" id="KW-1133">Transmembrane helix</keyword>
<feature type="transmembrane region" description="Helical" evidence="1">
    <location>
        <begin position="41"/>
        <end position="61"/>
    </location>
</feature>
<keyword evidence="1" id="KW-0472">Membrane</keyword>
<feature type="transmembrane region" description="Helical" evidence="1">
    <location>
        <begin position="209"/>
        <end position="228"/>
    </location>
</feature>
<protein>
    <submittedName>
        <fullName evidence="3">Fatty acid desaturase</fullName>
    </submittedName>
</protein>
<evidence type="ECO:0000259" key="2">
    <source>
        <dbReference type="Pfam" id="PF00487"/>
    </source>
</evidence>
<dbReference type="EMBL" id="CP066681">
    <property type="protein sequence ID" value="QQG37407.1"/>
    <property type="molecule type" value="Genomic_DNA"/>
</dbReference>
<dbReference type="GO" id="GO:0016020">
    <property type="term" value="C:membrane"/>
    <property type="evidence" value="ECO:0007669"/>
    <property type="project" value="TreeGrafter"/>
</dbReference>
<dbReference type="Pfam" id="PF00487">
    <property type="entry name" value="FA_desaturase"/>
    <property type="match status" value="1"/>
</dbReference>
<accession>A0A7T5R4L3</accession>
<keyword evidence="1" id="KW-0812">Transmembrane</keyword>
<reference evidence="3 4" key="1">
    <citation type="submission" date="2020-07" db="EMBL/GenBank/DDBJ databases">
        <title>Huge and variable diversity of episymbiotic CPR bacteria and DPANN archaea in groundwater ecosystems.</title>
        <authorList>
            <person name="He C.Y."/>
            <person name="Keren R."/>
            <person name="Whittaker M."/>
            <person name="Farag I.F."/>
            <person name="Doudna J."/>
            <person name="Cate J.H.D."/>
            <person name="Banfield J.F."/>
        </authorList>
    </citation>
    <scope>NUCLEOTIDE SEQUENCE [LARGE SCALE GENOMIC DNA]</scope>
    <source>
        <strain evidence="3">NC_groundwater_70_Ag_B-0.1um_54_66</strain>
    </source>
</reference>
<dbReference type="PANTHER" id="PTHR19353">
    <property type="entry name" value="FATTY ACID DESATURASE 2"/>
    <property type="match status" value="1"/>
</dbReference>
<feature type="transmembrane region" description="Helical" evidence="1">
    <location>
        <begin position="184"/>
        <end position="203"/>
    </location>
</feature>
<dbReference type="AlphaFoldDB" id="A0A7T5R4L3"/>
<dbReference type="GO" id="GO:0016717">
    <property type="term" value="F:oxidoreductase activity, acting on paired donors, with oxidation of a pair of donors resulting in the reduction of molecular oxygen to two molecules of water"/>
    <property type="evidence" value="ECO:0007669"/>
    <property type="project" value="TreeGrafter"/>
</dbReference>
<sequence length="339" mass="38473">MQHCNRYKGGDTGRGSSQLATTAGLFLLSCVAMWLSLRGGVIWPVIFLWLPTGGLLVRLFIIQHDCGHLSYFKTRKANDTTGRLLSLFTVTPYGFWRDTHNMHHAASGNLDARGIGSIDTLTVREYKALPPLPRLIYRLYRNPVIALLIGPPLHIMLIQRLPIRSTSIFLPGYKTVSTKKTWRSILGLDIALLFFYGGLSLIIGATNVALIFVAPVVTAAWIGGWLFYIQHQFENSYWAKTSEWNFQEAAVMGSSYYKLHPVLQWFTGNIGLHHIHHLCSLIPNYKLQECLDANEDLKKINVMTLHQSLRSIPLALWDESKKAMISFRQYERMRPTSAE</sequence>
<proteinExistence type="predicted"/>
<dbReference type="InterPro" id="IPR012171">
    <property type="entry name" value="Fatty_acid_desaturase"/>
</dbReference>
<dbReference type="InterPro" id="IPR005804">
    <property type="entry name" value="FA_desaturase_dom"/>
</dbReference>
<organism evidence="3 4">
    <name type="scientific">Micavibrio aeruginosavorus</name>
    <dbReference type="NCBI Taxonomy" id="349221"/>
    <lineage>
        <taxon>Bacteria</taxon>
        <taxon>Pseudomonadati</taxon>
        <taxon>Bdellovibrionota</taxon>
        <taxon>Bdellovibrionia</taxon>
        <taxon>Bdellovibrionales</taxon>
        <taxon>Pseudobdellovibrionaceae</taxon>
        <taxon>Micavibrio</taxon>
    </lineage>
</organism>
<dbReference type="PROSITE" id="PS51257">
    <property type="entry name" value="PROKAR_LIPOPROTEIN"/>
    <property type="match status" value="1"/>
</dbReference>
<dbReference type="Proteomes" id="UP000595362">
    <property type="component" value="Chromosome"/>
</dbReference>
<evidence type="ECO:0000256" key="1">
    <source>
        <dbReference type="SAM" id="Phobius"/>
    </source>
</evidence>
<evidence type="ECO:0000313" key="3">
    <source>
        <dbReference type="EMBL" id="QQG37407.1"/>
    </source>
</evidence>
<dbReference type="CDD" id="cd03507">
    <property type="entry name" value="Delta12-FADS-like"/>
    <property type="match status" value="1"/>
</dbReference>
<name>A0A7T5R4L3_9BACT</name>
<evidence type="ECO:0000313" key="4">
    <source>
        <dbReference type="Proteomes" id="UP000595362"/>
    </source>
</evidence>
<dbReference type="PANTHER" id="PTHR19353:SF73">
    <property type="entry name" value="FATTY ACID DESATURASE"/>
    <property type="match status" value="1"/>
</dbReference>
<feature type="domain" description="Fatty acid desaturase" evidence="2">
    <location>
        <begin position="43"/>
        <end position="293"/>
    </location>
</feature>
<dbReference type="GO" id="GO:0006629">
    <property type="term" value="P:lipid metabolic process"/>
    <property type="evidence" value="ECO:0007669"/>
    <property type="project" value="InterPro"/>
</dbReference>
<gene>
    <name evidence="3" type="ORF">HYS17_07405</name>
</gene>